<dbReference type="Proteomes" id="UP000027195">
    <property type="component" value="Unassembled WGS sequence"/>
</dbReference>
<reference evidence="2" key="1">
    <citation type="journal article" date="2014" name="Proc. Natl. Acad. Sci. U.S.A.">
        <title>Extensive sampling of basidiomycete genomes demonstrates inadequacy of the white-rot/brown-rot paradigm for wood decay fungi.</title>
        <authorList>
            <person name="Riley R."/>
            <person name="Salamov A.A."/>
            <person name="Brown D.W."/>
            <person name="Nagy L.G."/>
            <person name="Floudas D."/>
            <person name="Held B.W."/>
            <person name="Levasseur A."/>
            <person name="Lombard V."/>
            <person name="Morin E."/>
            <person name="Otillar R."/>
            <person name="Lindquist E.A."/>
            <person name="Sun H."/>
            <person name="LaButti K.M."/>
            <person name="Schmutz J."/>
            <person name="Jabbour D."/>
            <person name="Luo H."/>
            <person name="Baker S.E."/>
            <person name="Pisabarro A.G."/>
            <person name="Walton J.D."/>
            <person name="Blanchette R.A."/>
            <person name="Henrissat B."/>
            <person name="Martin F."/>
            <person name="Cullen D."/>
            <person name="Hibbett D.S."/>
            <person name="Grigoriev I.V."/>
        </authorList>
    </citation>
    <scope>NUCLEOTIDE SEQUENCE [LARGE SCALE GENOMIC DNA]</scope>
    <source>
        <strain evidence="2">FD-172 SS1</strain>
    </source>
</reference>
<proteinExistence type="predicted"/>
<sequence length="229" mass="25488">MYPLAVTRVMYIIAMLRISPGFISTCLQSANLYHLLDRQGDTHSLRSFVVTQLVPLLVSLVAGPSKLEFKNVTSGLPLLYLCISPCTGHDPRTPCIGHCSGSCARTPVCTVARVLWISVRCLQHVSQHGVAIGVFVTRLLCCRRAELDHCCDACHHRSLEEVREWERAEGGAGNVSWWSRLPCALVCVLRCGMHLEEATDEIRAHFHRILPGRIAGTGLEMNEFEERVI</sequence>
<gene>
    <name evidence="1" type="ORF">BOTBODRAFT_343396</name>
</gene>
<accession>A0A067MSD7</accession>
<name>A0A067MSD7_BOTB1</name>
<keyword evidence="2" id="KW-1185">Reference proteome</keyword>
<dbReference type="AlphaFoldDB" id="A0A067MSD7"/>
<evidence type="ECO:0000313" key="1">
    <source>
        <dbReference type="EMBL" id="KDQ14481.1"/>
    </source>
</evidence>
<dbReference type="EMBL" id="KL198037">
    <property type="protein sequence ID" value="KDQ14481.1"/>
    <property type="molecule type" value="Genomic_DNA"/>
</dbReference>
<protein>
    <submittedName>
        <fullName evidence="1">Uncharacterized protein</fullName>
    </submittedName>
</protein>
<evidence type="ECO:0000313" key="2">
    <source>
        <dbReference type="Proteomes" id="UP000027195"/>
    </source>
</evidence>
<dbReference type="HOGENOM" id="CLU_1209646_0_0_1"/>
<organism evidence="1 2">
    <name type="scientific">Botryobasidium botryosum (strain FD-172 SS1)</name>
    <dbReference type="NCBI Taxonomy" id="930990"/>
    <lineage>
        <taxon>Eukaryota</taxon>
        <taxon>Fungi</taxon>
        <taxon>Dikarya</taxon>
        <taxon>Basidiomycota</taxon>
        <taxon>Agaricomycotina</taxon>
        <taxon>Agaricomycetes</taxon>
        <taxon>Cantharellales</taxon>
        <taxon>Botryobasidiaceae</taxon>
        <taxon>Botryobasidium</taxon>
    </lineage>
</organism>
<dbReference type="InParanoid" id="A0A067MSD7"/>